<evidence type="ECO:0000313" key="3">
    <source>
        <dbReference type="Proteomes" id="UP000307790"/>
    </source>
</evidence>
<name>A0A5R9IGG9_9GAMM</name>
<evidence type="ECO:0000313" key="2">
    <source>
        <dbReference type="EMBL" id="TLU64630.1"/>
    </source>
</evidence>
<dbReference type="Proteomes" id="UP000307790">
    <property type="component" value="Unassembled WGS sequence"/>
</dbReference>
<keyword evidence="3" id="KW-1185">Reference proteome</keyword>
<dbReference type="RefSeq" id="WP_138320128.1">
    <property type="nucleotide sequence ID" value="NZ_VCBC01000010.1"/>
</dbReference>
<feature type="transmembrane region" description="Helical" evidence="1">
    <location>
        <begin position="12"/>
        <end position="38"/>
    </location>
</feature>
<comment type="caution">
    <text evidence="2">The sequence shown here is derived from an EMBL/GenBank/DDBJ whole genome shotgun (WGS) entry which is preliminary data.</text>
</comment>
<proteinExistence type="predicted"/>
<feature type="transmembrane region" description="Helical" evidence="1">
    <location>
        <begin position="45"/>
        <end position="65"/>
    </location>
</feature>
<organism evidence="2 3">
    <name type="scientific">Thalassotalea litorea</name>
    <dbReference type="NCBI Taxonomy" id="2020715"/>
    <lineage>
        <taxon>Bacteria</taxon>
        <taxon>Pseudomonadati</taxon>
        <taxon>Pseudomonadota</taxon>
        <taxon>Gammaproteobacteria</taxon>
        <taxon>Alteromonadales</taxon>
        <taxon>Colwelliaceae</taxon>
        <taxon>Thalassotalea</taxon>
    </lineage>
</organism>
<dbReference type="OrthoDB" id="6400397at2"/>
<feature type="transmembrane region" description="Helical" evidence="1">
    <location>
        <begin position="104"/>
        <end position="130"/>
    </location>
</feature>
<keyword evidence="1" id="KW-0812">Transmembrane</keyword>
<sequence length="131" mass="14474">MEATITTWALEFIHWFAVFIGGFGVVITILPSPIFGFLGRFKHLLLFHFLAVAVRFLFGAALLYTASQTKIPEVVTILGYISIAAGGVLMLIGRNRFIRLIAWVARLTPLVHVVVGLVTVAFAVLVLYAYH</sequence>
<gene>
    <name evidence="2" type="ORF">FE810_11105</name>
</gene>
<keyword evidence="1" id="KW-0472">Membrane</keyword>
<dbReference type="AlphaFoldDB" id="A0A5R9IGG9"/>
<dbReference type="EMBL" id="VCBC01000010">
    <property type="protein sequence ID" value="TLU64630.1"/>
    <property type="molecule type" value="Genomic_DNA"/>
</dbReference>
<protein>
    <submittedName>
        <fullName evidence="2">Uncharacterized protein</fullName>
    </submittedName>
</protein>
<accession>A0A5R9IGG9</accession>
<reference evidence="2 3" key="1">
    <citation type="submission" date="2019-05" db="EMBL/GenBank/DDBJ databases">
        <title>Genome sequences of Thalassotalea litorea 1K03283.</title>
        <authorList>
            <person name="Zhang D."/>
        </authorList>
    </citation>
    <scope>NUCLEOTIDE SEQUENCE [LARGE SCALE GENOMIC DNA]</scope>
    <source>
        <strain evidence="2 3">MCCC 1K03283</strain>
    </source>
</reference>
<keyword evidence="1" id="KW-1133">Transmembrane helix</keyword>
<feature type="transmembrane region" description="Helical" evidence="1">
    <location>
        <begin position="71"/>
        <end position="92"/>
    </location>
</feature>
<evidence type="ECO:0000256" key="1">
    <source>
        <dbReference type="SAM" id="Phobius"/>
    </source>
</evidence>